<protein>
    <recommendedName>
        <fullName evidence="2">Serine aminopeptidase S33 domain-containing protein</fullName>
    </recommendedName>
</protein>
<dbReference type="Proteomes" id="UP000249590">
    <property type="component" value="Unassembled WGS sequence"/>
</dbReference>
<feature type="compositionally biased region" description="Low complexity" evidence="1">
    <location>
        <begin position="639"/>
        <end position="661"/>
    </location>
</feature>
<dbReference type="SUPFAM" id="SSF53474">
    <property type="entry name" value="alpha/beta-Hydrolases"/>
    <property type="match status" value="1"/>
</dbReference>
<dbReference type="AlphaFoldDB" id="A0A8B2NR66"/>
<name>A0A8B2NR66_9HYPH</name>
<feature type="compositionally biased region" description="Low complexity" evidence="1">
    <location>
        <begin position="755"/>
        <end position="768"/>
    </location>
</feature>
<feature type="compositionally biased region" description="Basic residues" evidence="1">
    <location>
        <begin position="507"/>
        <end position="518"/>
    </location>
</feature>
<sequence length="1130" mass="114698">MTVAASGTWGSVDLGGTIGTLHARARLRLAYWKGAEKAPGTVILVQGRGEYLEVYGETVADFCQRGFAVMAYDHRDQGGSQRRLRRGGHVGSYKSYAEDLVSVVRFAGQLDLPRPFYIVAHSMGGLVALTAAPQLVDDVARMVLLAPALGLERLPMPSGLVEALTSLSGVLGLDRTRVGKPVVPATPFADNRISSDPARYRTLTGLAAANPDLTVGAPTLGWVRATLTAARRVRRDIGLPLAIPSLFIASGRDEIVSTPVIDRFARSAPGGGAVLIPGARHQVLLERDELRDLAFAALDAFIFDTEAAQPAPRRQGAARRALRFDASPTSTGRPPHIMPRARMPKPRHKVEPVAAVETARVAARPAPKVEPKPVPAAARIEPGITPRVAPAPQAGEVAPATAEPTPAVTPKVAKAAPAAATSAPATSEPGTAPATRPAEPVTKVVEPVAKVDTSPTATPAEPVTATADAAAAPANSAAPSEQPADATPASVGEDASLGETVQAGSQRLRRRILARRGIRTGTPATPAEEPPPTENSVGKTGEPAPEKTHEPAPSPEAIVTAAQRAVAETAKEAATPVHTPSPAAAAEPAGTAAAPAPKAEPRPTRAPQTGAVRTAAPGAPSAPESGPDGEAEPKPVPPRTRVWARAPRPAPRAASPRSAPVGGTQGEAHAAKVVPAEQPAPARSQPLPPPATGVPYTPHAPRPHHDRLSTPPEPPAPPAVEPEVEVRRNWRTEPPVEPTRPSDSASPHDPSTVIPPAGTAPHAAAGGPEDPAMERRRAIARARRRLATGGRDAGNGKDGTAASPSAAPVAHKTAPVAHKAPAAGGDKPTSPGTPASPGRPAPAAAPGPKAPATTPASARAAVGPARTAPSAPKAPASAPAAKGPAKGTAPSAPASAPTRAPAAKPEGPAAGPARTQPAAAKPSAPEPARAAARPQGALDKPVANRPARPATPAADPAVTSVEGTVDAGRVRAPGEAAGAPAAHASTANAPLGDATVGTAAEGAVPLAGGEIASDRLPIEIGDVSGEHGLFATDWLNTQRQAAAGTEPVNGASTMWVPVPPRTEAEEIEWAAQHPGANVFSPDDSPSPLGDDGADDDGPPPDDDPAPPAGRGPIRPGRRLMPARQRLMRRR</sequence>
<dbReference type="InterPro" id="IPR022742">
    <property type="entry name" value="Hydrolase_4"/>
</dbReference>
<feature type="compositionally biased region" description="Low complexity" evidence="1">
    <location>
        <begin position="582"/>
        <end position="597"/>
    </location>
</feature>
<dbReference type="Pfam" id="PF12146">
    <property type="entry name" value="Hydrolase_4"/>
    <property type="match status" value="1"/>
</dbReference>
<dbReference type="Gene3D" id="3.40.50.1820">
    <property type="entry name" value="alpha/beta hydrolase"/>
    <property type="match status" value="1"/>
</dbReference>
<accession>A0A8B2NR66</accession>
<feature type="region of interest" description="Disordered" evidence="1">
    <location>
        <begin position="326"/>
        <end position="348"/>
    </location>
</feature>
<feature type="compositionally biased region" description="Low complexity" evidence="1">
    <location>
        <begin position="468"/>
        <end position="484"/>
    </location>
</feature>
<reference evidence="3 4" key="1">
    <citation type="submission" date="2018-05" db="EMBL/GenBank/DDBJ databases">
        <title>Acuticoccus sediminis sp. nov., isolated from deep-sea sediment of Indian Ocean.</title>
        <authorList>
            <person name="Liu X."/>
            <person name="Lai Q."/>
            <person name="Du Y."/>
            <person name="Sun F."/>
            <person name="Zhang X."/>
            <person name="Wang S."/>
            <person name="Shao Z."/>
        </authorList>
    </citation>
    <scope>NUCLEOTIDE SEQUENCE [LARGE SCALE GENOMIC DNA]</scope>
    <source>
        <strain evidence="3 4">PTG4-2</strain>
    </source>
</reference>
<evidence type="ECO:0000313" key="4">
    <source>
        <dbReference type="Proteomes" id="UP000249590"/>
    </source>
</evidence>
<feature type="compositionally biased region" description="Low complexity" evidence="1">
    <location>
        <begin position="615"/>
        <end position="626"/>
    </location>
</feature>
<proteinExistence type="predicted"/>
<feature type="compositionally biased region" description="Low complexity" evidence="1">
    <location>
        <begin position="396"/>
        <end position="435"/>
    </location>
</feature>
<feature type="compositionally biased region" description="Low complexity" evidence="1">
    <location>
        <begin position="850"/>
        <end position="934"/>
    </location>
</feature>
<keyword evidence="4" id="KW-1185">Reference proteome</keyword>
<dbReference type="InterPro" id="IPR051044">
    <property type="entry name" value="MAG_DAG_Lipase"/>
</dbReference>
<feature type="domain" description="Serine aminopeptidase S33" evidence="2">
    <location>
        <begin position="38"/>
        <end position="288"/>
    </location>
</feature>
<feature type="region of interest" description="Disordered" evidence="1">
    <location>
        <begin position="1041"/>
        <end position="1130"/>
    </location>
</feature>
<comment type="caution">
    <text evidence="3">The sequence shown here is derived from an EMBL/GenBank/DDBJ whole genome shotgun (WGS) entry which is preliminary data.</text>
</comment>
<feature type="region of interest" description="Disordered" evidence="1">
    <location>
        <begin position="363"/>
        <end position="441"/>
    </location>
</feature>
<organism evidence="3 4">
    <name type="scientific">Acuticoccus sediminis</name>
    <dbReference type="NCBI Taxonomy" id="2184697"/>
    <lineage>
        <taxon>Bacteria</taxon>
        <taxon>Pseudomonadati</taxon>
        <taxon>Pseudomonadota</taxon>
        <taxon>Alphaproteobacteria</taxon>
        <taxon>Hyphomicrobiales</taxon>
        <taxon>Amorphaceae</taxon>
        <taxon>Acuticoccus</taxon>
    </lineage>
</organism>
<dbReference type="EMBL" id="QHHQ01000003">
    <property type="protein sequence ID" value="RAI00800.1"/>
    <property type="molecule type" value="Genomic_DNA"/>
</dbReference>
<dbReference type="PANTHER" id="PTHR11614">
    <property type="entry name" value="PHOSPHOLIPASE-RELATED"/>
    <property type="match status" value="1"/>
</dbReference>
<evidence type="ECO:0000313" key="3">
    <source>
        <dbReference type="EMBL" id="RAI00800.1"/>
    </source>
</evidence>
<evidence type="ECO:0000259" key="2">
    <source>
        <dbReference type="Pfam" id="PF12146"/>
    </source>
</evidence>
<evidence type="ECO:0000256" key="1">
    <source>
        <dbReference type="SAM" id="MobiDB-lite"/>
    </source>
</evidence>
<feature type="compositionally biased region" description="Low complexity" evidence="1">
    <location>
        <begin position="1080"/>
        <end position="1090"/>
    </location>
</feature>
<gene>
    <name evidence="3" type="ORF">DLJ53_16290</name>
</gene>
<feature type="region of interest" description="Disordered" evidence="1">
    <location>
        <begin position="468"/>
        <end position="961"/>
    </location>
</feature>
<feature type="compositionally biased region" description="Acidic residues" evidence="1">
    <location>
        <begin position="1091"/>
        <end position="1104"/>
    </location>
</feature>
<feature type="compositionally biased region" description="Pro residues" evidence="1">
    <location>
        <begin position="711"/>
        <end position="720"/>
    </location>
</feature>
<feature type="compositionally biased region" description="Pro residues" evidence="1">
    <location>
        <begin position="837"/>
        <end position="849"/>
    </location>
</feature>
<dbReference type="InterPro" id="IPR029058">
    <property type="entry name" value="AB_hydrolase_fold"/>
</dbReference>
<feature type="compositionally biased region" description="Low complexity" evidence="1">
    <location>
        <begin position="827"/>
        <end position="836"/>
    </location>
</feature>
<feature type="compositionally biased region" description="Low complexity" evidence="1">
    <location>
        <begin position="941"/>
        <end position="959"/>
    </location>
</feature>